<keyword evidence="2" id="KW-0560">Oxidoreductase</keyword>
<organism evidence="2 3">
    <name type="scientific">Seohaeicola nanhaiensis</name>
    <dbReference type="NCBI Taxonomy" id="1387282"/>
    <lineage>
        <taxon>Bacteria</taxon>
        <taxon>Pseudomonadati</taxon>
        <taxon>Pseudomonadota</taxon>
        <taxon>Alphaproteobacteria</taxon>
        <taxon>Rhodobacterales</taxon>
        <taxon>Roseobacteraceae</taxon>
        <taxon>Seohaeicola</taxon>
    </lineage>
</organism>
<sequence>MIYAPQSEPCPLPFSPFKSCTVPRPIGWLSTISRDGVANLAPYSQWQNLTFDPPMVMFAANQTSDGRRKDTVVNAEETGWFVWNMATYDLREAVNISAMELPSDEDEFLRAGVTKAACVDAPGPRVAESPAHFECRYLSTHRLRGNSNHGWVDVVYGEVMRIHVADEVITSEGKLDIPRIKPIARMGYYDYTTVIETFEMRIPEAHAAMAAGLEGKA</sequence>
<dbReference type="InterPro" id="IPR012349">
    <property type="entry name" value="Split_barrel_FMN-bd"/>
</dbReference>
<comment type="caution">
    <text evidence="2">The sequence shown here is derived from an EMBL/GenBank/DDBJ whole genome shotgun (WGS) entry which is preliminary data.</text>
</comment>
<proteinExistence type="predicted"/>
<gene>
    <name evidence="2" type="ORF">ACFO5X_00630</name>
</gene>
<evidence type="ECO:0000313" key="3">
    <source>
        <dbReference type="Proteomes" id="UP001595973"/>
    </source>
</evidence>
<dbReference type="Pfam" id="PF01613">
    <property type="entry name" value="Flavin_Reduct"/>
    <property type="match status" value="1"/>
</dbReference>
<dbReference type="GO" id="GO:0016491">
    <property type="term" value="F:oxidoreductase activity"/>
    <property type="evidence" value="ECO:0007669"/>
    <property type="project" value="UniProtKB-KW"/>
</dbReference>
<dbReference type="InterPro" id="IPR002563">
    <property type="entry name" value="Flavin_Rdtase-like_dom"/>
</dbReference>
<reference evidence="3" key="1">
    <citation type="journal article" date="2019" name="Int. J. Syst. Evol. Microbiol.">
        <title>The Global Catalogue of Microorganisms (GCM) 10K type strain sequencing project: providing services to taxonomists for standard genome sequencing and annotation.</title>
        <authorList>
            <consortium name="The Broad Institute Genomics Platform"/>
            <consortium name="The Broad Institute Genome Sequencing Center for Infectious Disease"/>
            <person name="Wu L."/>
            <person name="Ma J."/>
        </authorList>
    </citation>
    <scope>NUCLEOTIDE SEQUENCE [LARGE SCALE GENOMIC DNA]</scope>
    <source>
        <strain evidence="3">CGMCC 4.7283</strain>
    </source>
</reference>
<accession>A0ABV9KAY7</accession>
<dbReference type="Gene3D" id="2.30.110.10">
    <property type="entry name" value="Electron Transport, Fmn-binding Protein, Chain A"/>
    <property type="match status" value="1"/>
</dbReference>
<dbReference type="PANTHER" id="PTHR43812:SF2">
    <property type="entry name" value="FLAVIN REDUCTASE LIKE DOMAIN-CONTAINING PROTEIN"/>
    <property type="match status" value="1"/>
</dbReference>
<dbReference type="PANTHER" id="PTHR43812">
    <property type="entry name" value="BLR2425 PROTEIN"/>
    <property type="match status" value="1"/>
</dbReference>
<keyword evidence="3" id="KW-1185">Reference proteome</keyword>
<dbReference type="SMART" id="SM00903">
    <property type="entry name" value="Flavin_Reduct"/>
    <property type="match status" value="1"/>
</dbReference>
<dbReference type="Proteomes" id="UP001595973">
    <property type="component" value="Unassembled WGS sequence"/>
</dbReference>
<protein>
    <submittedName>
        <fullName evidence="2">Flavin reductase family protein</fullName>
        <ecNumber evidence="2">1.5.1.-</ecNumber>
    </submittedName>
</protein>
<dbReference type="RefSeq" id="WP_380714918.1">
    <property type="nucleotide sequence ID" value="NZ_JBHSGI010000002.1"/>
</dbReference>
<dbReference type="EMBL" id="JBHSGI010000002">
    <property type="protein sequence ID" value="MFC4667043.1"/>
    <property type="molecule type" value="Genomic_DNA"/>
</dbReference>
<dbReference type="EC" id="1.5.1.-" evidence="2"/>
<evidence type="ECO:0000313" key="2">
    <source>
        <dbReference type="EMBL" id="MFC4667043.1"/>
    </source>
</evidence>
<feature type="domain" description="Flavin reductase like" evidence="1">
    <location>
        <begin position="19"/>
        <end position="177"/>
    </location>
</feature>
<name>A0ABV9KAY7_9RHOB</name>
<dbReference type="SUPFAM" id="SSF50475">
    <property type="entry name" value="FMN-binding split barrel"/>
    <property type="match status" value="1"/>
</dbReference>
<evidence type="ECO:0000259" key="1">
    <source>
        <dbReference type="SMART" id="SM00903"/>
    </source>
</evidence>